<proteinExistence type="predicted"/>
<evidence type="ECO:0000256" key="1">
    <source>
        <dbReference type="SAM" id="MobiDB-lite"/>
    </source>
</evidence>
<gene>
    <name evidence="2" type="ORF">RDI58_000469</name>
</gene>
<dbReference type="EMBL" id="JBANQN010000001">
    <property type="protein sequence ID" value="KAK6802686.1"/>
    <property type="molecule type" value="Genomic_DNA"/>
</dbReference>
<dbReference type="Proteomes" id="UP001371456">
    <property type="component" value="Unassembled WGS sequence"/>
</dbReference>
<keyword evidence="3" id="KW-1185">Reference proteome</keyword>
<evidence type="ECO:0008006" key="4">
    <source>
        <dbReference type="Google" id="ProtNLM"/>
    </source>
</evidence>
<protein>
    <recommendedName>
        <fullName evidence="4">DUF4283 domain-containing protein</fullName>
    </recommendedName>
</protein>
<organism evidence="2 3">
    <name type="scientific">Solanum bulbocastanum</name>
    <name type="common">Wild potato</name>
    <dbReference type="NCBI Taxonomy" id="147425"/>
    <lineage>
        <taxon>Eukaryota</taxon>
        <taxon>Viridiplantae</taxon>
        <taxon>Streptophyta</taxon>
        <taxon>Embryophyta</taxon>
        <taxon>Tracheophyta</taxon>
        <taxon>Spermatophyta</taxon>
        <taxon>Magnoliopsida</taxon>
        <taxon>eudicotyledons</taxon>
        <taxon>Gunneridae</taxon>
        <taxon>Pentapetalae</taxon>
        <taxon>asterids</taxon>
        <taxon>lamiids</taxon>
        <taxon>Solanales</taxon>
        <taxon>Solanaceae</taxon>
        <taxon>Solanoideae</taxon>
        <taxon>Solaneae</taxon>
        <taxon>Solanum</taxon>
    </lineage>
</organism>
<name>A0AAN8UC36_SOLBU</name>
<sequence length="220" mass="24878">MHLQQEILSHKISPDKDAATQSEIESEGITKDRNFKPKIDKKVSFKVMLIAPYSKTIDQQTTSRTNIEEDMIIDEPPETKSAIWIRLPELPTEFYDHSILARIGKKLGKLVKTDVCTSKALSGRYARICIEVPIGVPVKKSIRIGHHNQLAYEGYNILCLKCGVLGHTGNLCSHKPTTKETNKNQMEMDLMKDKGARDRVQSKARRSMANNFVLEKAESK</sequence>
<dbReference type="InterPro" id="IPR040256">
    <property type="entry name" value="At4g02000-like"/>
</dbReference>
<feature type="region of interest" description="Disordered" evidence="1">
    <location>
        <begin position="8"/>
        <end position="29"/>
    </location>
</feature>
<evidence type="ECO:0000313" key="2">
    <source>
        <dbReference type="EMBL" id="KAK6802686.1"/>
    </source>
</evidence>
<dbReference type="PANTHER" id="PTHR31286:SF99">
    <property type="entry name" value="DUF4283 DOMAIN-CONTAINING PROTEIN"/>
    <property type="match status" value="1"/>
</dbReference>
<dbReference type="AlphaFoldDB" id="A0AAN8UC36"/>
<evidence type="ECO:0000313" key="3">
    <source>
        <dbReference type="Proteomes" id="UP001371456"/>
    </source>
</evidence>
<comment type="caution">
    <text evidence="2">The sequence shown here is derived from an EMBL/GenBank/DDBJ whole genome shotgun (WGS) entry which is preliminary data.</text>
</comment>
<dbReference type="PANTHER" id="PTHR31286">
    <property type="entry name" value="GLYCINE-RICH CELL WALL STRUCTURAL PROTEIN 1.8-LIKE"/>
    <property type="match status" value="1"/>
</dbReference>
<feature type="compositionally biased region" description="Basic and acidic residues" evidence="1">
    <location>
        <begin position="8"/>
        <end position="18"/>
    </location>
</feature>
<reference evidence="2 3" key="1">
    <citation type="submission" date="2024-02" db="EMBL/GenBank/DDBJ databases">
        <title>de novo genome assembly of Solanum bulbocastanum strain 11H21.</title>
        <authorList>
            <person name="Hosaka A.J."/>
        </authorList>
    </citation>
    <scope>NUCLEOTIDE SEQUENCE [LARGE SCALE GENOMIC DNA]</scope>
    <source>
        <tissue evidence="2">Young leaves</tissue>
    </source>
</reference>
<accession>A0AAN8UC36</accession>